<evidence type="ECO:0000256" key="1">
    <source>
        <dbReference type="ARBA" id="ARBA00022723"/>
    </source>
</evidence>
<keyword evidence="8" id="KW-1185">Reference proteome</keyword>
<feature type="domain" description="C2H2-type" evidence="6">
    <location>
        <begin position="311"/>
        <end position="339"/>
    </location>
</feature>
<sequence>MQASTYHSIDDFVSSLTSSFDLNQNTNNDNNANLPMLMPYSPSLSTISDTDISNNCYGSPSRMIRPNPPPSLNLNIQSHQHHHQPPSVTFTIPSPIASPKYNLQSAHDLFQLSAFPNTASINQQHENYSFNENQNFSNGYNSVLTPNILNQSNYYQNGGFIFDLPTSPKSNLLTPPEQSPTVQFSSSQTSFSSSSFSPSQPAFPSSQPSFSSIPLSTNQPPFSPGVNSVQNTNNSNYINKSLQKPRGTAVSYNVSETTPSFPSPEIVKKALDAATQGATIFLCEFPDCNRNFTQYQNLKSHWRCHSEIKKFGCDECDARFRRLPDLYRHKRSLHKAGKPHECELCGKTFARADALRRHILSQNKPRGCTGIRQYPKQEQIYD</sequence>
<keyword evidence="2 4" id="KW-0863">Zinc-finger</keyword>
<accession>A0AAD5UB84</accession>
<dbReference type="PROSITE" id="PS50157">
    <property type="entry name" value="ZINC_FINGER_C2H2_2"/>
    <property type="match status" value="3"/>
</dbReference>
<feature type="compositionally biased region" description="Polar residues" evidence="5">
    <location>
        <begin position="213"/>
        <end position="240"/>
    </location>
</feature>
<dbReference type="SMART" id="SM00355">
    <property type="entry name" value="ZnF_C2H2"/>
    <property type="match status" value="3"/>
</dbReference>
<dbReference type="PANTHER" id="PTHR23235">
    <property type="entry name" value="KRUEPPEL-LIKE TRANSCRIPTION FACTOR"/>
    <property type="match status" value="1"/>
</dbReference>
<keyword evidence="3" id="KW-0862">Zinc</keyword>
<dbReference type="EMBL" id="JADGJW010000020">
    <property type="protein sequence ID" value="KAJ3227239.1"/>
    <property type="molecule type" value="Genomic_DNA"/>
</dbReference>
<protein>
    <recommendedName>
        <fullName evidence="6">C2H2-type domain-containing protein</fullName>
    </recommendedName>
</protein>
<proteinExistence type="predicted"/>
<dbReference type="Proteomes" id="UP001211065">
    <property type="component" value="Unassembled WGS sequence"/>
</dbReference>
<evidence type="ECO:0000256" key="2">
    <source>
        <dbReference type="ARBA" id="ARBA00022771"/>
    </source>
</evidence>
<evidence type="ECO:0000313" key="8">
    <source>
        <dbReference type="Proteomes" id="UP001211065"/>
    </source>
</evidence>
<dbReference type="Gene3D" id="3.30.160.60">
    <property type="entry name" value="Classic Zinc Finger"/>
    <property type="match status" value="2"/>
</dbReference>
<reference evidence="7" key="1">
    <citation type="submission" date="2020-05" db="EMBL/GenBank/DDBJ databases">
        <title>Phylogenomic resolution of chytrid fungi.</title>
        <authorList>
            <person name="Stajich J.E."/>
            <person name="Amses K."/>
            <person name="Simmons R."/>
            <person name="Seto K."/>
            <person name="Myers J."/>
            <person name="Bonds A."/>
            <person name="Quandt C.A."/>
            <person name="Barry K."/>
            <person name="Liu P."/>
            <person name="Grigoriev I."/>
            <person name="Longcore J.E."/>
            <person name="James T.Y."/>
        </authorList>
    </citation>
    <scope>NUCLEOTIDE SEQUENCE</scope>
    <source>
        <strain evidence="7">JEL0476</strain>
    </source>
</reference>
<comment type="caution">
    <text evidence="7">The sequence shown here is derived from an EMBL/GenBank/DDBJ whole genome shotgun (WGS) entry which is preliminary data.</text>
</comment>
<dbReference type="PANTHER" id="PTHR23235:SF120">
    <property type="entry name" value="KRUPPEL-LIKE FACTOR 15"/>
    <property type="match status" value="1"/>
</dbReference>
<evidence type="ECO:0000256" key="5">
    <source>
        <dbReference type="SAM" id="MobiDB-lite"/>
    </source>
</evidence>
<keyword evidence="1" id="KW-0479">Metal-binding</keyword>
<feature type="domain" description="C2H2-type" evidence="6">
    <location>
        <begin position="340"/>
        <end position="367"/>
    </location>
</feature>
<feature type="domain" description="C2H2-type" evidence="6">
    <location>
        <begin position="281"/>
        <end position="310"/>
    </location>
</feature>
<organism evidence="7 8">
    <name type="scientific">Clydaea vesicula</name>
    <dbReference type="NCBI Taxonomy" id="447962"/>
    <lineage>
        <taxon>Eukaryota</taxon>
        <taxon>Fungi</taxon>
        <taxon>Fungi incertae sedis</taxon>
        <taxon>Chytridiomycota</taxon>
        <taxon>Chytridiomycota incertae sedis</taxon>
        <taxon>Chytridiomycetes</taxon>
        <taxon>Lobulomycetales</taxon>
        <taxon>Lobulomycetaceae</taxon>
        <taxon>Clydaea</taxon>
    </lineage>
</organism>
<evidence type="ECO:0000256" key="3">
    <source>
        <dbReference type="ARBA" id="ARBA00022833"/>
    </source>
</evidence>
<feature type="compositionally biased region" description="Low complexity" evidence="5">
    <location>
        <begin position="179"/>
        <end position="212"/>
    </location>
</feature>
<dbReference type="SUPFAM" id="SSF57667">
    <property type="entry name" value="beta-beta-alpha zinc fingers"/>
    <property type="match status" value="2"/>
</dbReference>
<evidence type="ECO:0000259" key="6">
    <source>
        <dbReference type="PROSITE" id="PS50157"/>
    </source>
</evidence>
<dbReference type="PROSITE" id="PS00028">
    <property type="entry name" value="ZINC_FINGER_C2H2_1"/>
    <property type="match status" value="2"/>
</dbReference>
<feature type="region of interest" description="Disordered" evidence="5">
    <location>
        <begin position="171"/>
        <end position="240"/>
    </location>
</feature>
<dbReference type="InterPro" id="IPR013087">
    <property type="entry name" value="Znf_C2H2_type"/>
</dbReference>
<dbReference type="GO" id="GO:0000978">
    <property type="term" value="F:RNA polymerase II cis-regulatory region sequence-specific DNA binding"/>
    <property type="evidence" value="ECO:0007669"/>
    <property type="project" value="TreeGrafter"/>
</dbReference>
<evidence type="ECO:0000256" key="4">
    <source>
        <dbReference type="PROSITE-ProRule" id="PRU00042"/>
    </source>
</evidence>
<evidence type="ECO:0000313" key="7">
    <source>
        <dbReference type="EMBL" id="KAJ3227239.1"/>
    </source>
</evidence>
<dbReference type="Pfam" id="PF00096">
    <property type="entry name" value="zf-C2H2"/>
    <property type="match status" value="1"/>
</dbReference>
<dbReference type="GO" id="GO:0008270">
    <property type="term" value="F:zinc ion binding"/>
    <property type="evidence" value="ECO:0007669"/>
    <property type="project" value="UniProtKB-KW"/>
</dbReference>
<dbReference type="GO" id="GO:0000981">
    <property type="term" value="F:DNA-binding transcription factor activity, RNA polymerase II-specific"/>
    <property type="evidence" value="ECO:0007669"/>
    <property type="project" value="TreeGrafter"/>
</dbReference>
<dbReference type="Pfam" id="PF13912">
    <property type="entry name" value="zf-C2H2_6"/>
    <property type="match status" value="1"/>
</dbReference>
<dbReference type="AlphaFoldDB" id="A0AAD5UB84"/>
<gene>
    <name evidence="7" type="ORF">HK099_002932</name>
</gene>
<name>A0AAD5UB84_9FUNG</name>
<dbReference type="FunFam" id="3.30.160.60:FF:000065">
    <property type="entry name" value="B-cell CLL/lymphoma 6, member B"/>
    <property type="match status" value="1"/>
</dbReference>
<dbReference type="InterPro" id="IPR036236">
    <property type="entry name" value="Znf_C2H2_sf"/>
</dbReference>